<evidence type="ECO:0000256" key="6">
    <source>
        <dbReference type="SAM" id="MobiDB-lite"/>
    </source>
</evidence>
<dbReference type="GO" id="GO:0004674">
    <property type="term" value="F:protein serine/threonine kinase activity"/>
    <property type="evidence" value="ECO:0007669"/>
    <property type="project" value="TreeGrafter"/>
</dbReference>
<dbReference type="EMBL" id="JAEINH010000004">
    <property type="protein sequence ID" value="MBI9114529.1"/>
    <property type="molecule type" value="Genomic_DNA"/>
</dbReference>
<keyword evidence="4 5" id="KW-0067">ATP-binding</keyword>
<evidence type="ECO:0000256" key="7">
    <source>
        <dbReference type="SAM" id="Phobius"/>
    </source>
</evidence>
<organism evidence="9 10">
    <name type="scientific">Sanguibacter suaedae</name>
    <dbReference type="NCBI Taxonomy" id="2795737"/>
    <lineage>
        <taxon>Bacteria</taxon>
        <taxon>Bacillati</taxon>
        <taxon>Actinomycetota</taxon>
        <taxon>Actinomycetes</taxon>
        <taxon>Micrococcales</taxon>
        <taxon>Sanguibacteraceae</taxon>
        <taxon>Sanguibacter</taxon>
    </lineage>
</organism>
<feature type="binding site" evidence="5">
    <location>
        <position position="43"/>
    </location>
    <ligand>
        <name>ATP</name>
        <dbReference type="ChEBI" id="CHEBI:30616"/>
    </ligand>
</feature>
<dbReference type="PANTHER" id="PTHR43289:SF34">
    <property type="entry name" value="SERINE_THREONINE-PROTEIN KINASE YBDM-RELATED"/>
    <property type="match status" value="1"/>
</dbReference>
<feature type="transmembrane region" description="Helical" evidence="7">
    <location>
        <begin position="575"/>
        <end position="606"/>
    </location>
</feature>
<sequence>MERIGLDPGTEIGGYRILSPLGSGAMGVVYRAVDGGGHPVAFKLMHPNFAPDAEMRARLGREVAALQKVDHPAVAHVLDAEADSSEMFIVTQLVNGPTLESEIADGGPLDETDLHELASQLHEALAAVHAAGVIHRDLKPSNVLVSEEGPVLIDFGIAHGMEDARMTSPGFVMGTPGYLAPELVDRQDPSPATDWWGWAALLVYAATGRAPFGVRPLEAVLARARSGDPDTDGLGPRTTEALRGALAADPADRLAPADVVEALRVAAVEGDAPVVVDDAPPTLVVAAPPAADGAGPGEVDATAVLAATDADPTAVLPQGEATTVMPAADATAVHDGGTRVLPVTLSAPEAASVPYDPHEVVEPPPYAAPYGTVPSHRAEPDSPPPPPSIAPGHHVSGPSTQDIPLAPVSLPYSGRPARRRRTGTVLALALPFVAAGATYPGWALVALLVVVLVCRVVGTAEHSLHARRERRGARPSDPLTSALLAPWHLLRALVASVPSTLVAASAVVVLGGTSWWLLTTDRLVVPPSAGADGTAPGGGNEPWVYSTLLMVVVLVAAALLWFGPVTLLARQGARVALGAVAPGWLGSLVAVLVALVVTAFLVSVLLGGEPVHWAPLQEPPSFAS</sequence>
<accession>A0A934I2S4</accession>
<dbReference type="InterPro" id="IPR008271">
    <property type="entry name" value="Ser/Thr_kinase_AS"/>
</dbReference>
<name>A0A934I2S4_9MICO</name>
<dbReference type="Gene3D" id="1.10.510.10">
    <property type="entry name" value="Transferase(Phosphotransferase) domain 1"/>
    <property type="match status" value="1"/>
</dbReference>
<dbReference type="CDD" id="cd14014">
    <property type="entry name" value="STKc_PknB_like"/>
    <property type="match status" value="1"/>
</dbReference>
<evidence type="ECO:0000256" key="1">
    <source>
        <dbReference type="ARBA" id="ARBA00022679"/>
    </source>
</evidence>
<evidence type="ECO:0000256" key="3">
    <source>
        <dbReference type="ARBA" id="ARBA00022777"/>
    </source>
</evidence>
<proteinExistence type="predicted"/>
<keyword evidence="3 9" id="KW-0418">Kinase</keyword>
<feature type="transmembrane region" description="Helical" evidence="7">
    <location>
        <begin position="543"/>
        <end position="563"/>
    </location>
</feature>
<dbReference type="GO" id="GO:0005524">
    <property type="term" value="F:ATP binding"/>
    <property type="evidence" value="ECO:0007669"/>
    <property type="project" value="UniProtKB-UniRule"/>
</dbReference>
<reference evidence="9" key="1">
    <citation type="submission" date="2020-12" db="EMBL/GenBank/DDBJ databases">
        <title>Sanguibacter suaedae sp. nov., isolated from Suaeda aralocaspica.</title>
        <authorList>
            <person name="Ma Q."/>
        </authorList>
    </citation>
    <scope>NUCLEOTIDE SEQUENCE</scope>
    <source>
        <strain evidence="9">YZGR15</strain>
    </source>
</reference>
<dbReference type="PANTHER" id="PTHR43289">
    <property type="entry name" value="MITOGEN-ACTIVATED PROTEIN KINASE KINASE KINASE 20-RELATED"/>
    <property type="match status" value="1"/>
</dbReference>
<dbReference type="Proteomes" id="UP000602087">
    <property type="component" value="Unassembled WGS sequence"/>
</dbReference>
<keyword evidence="2 5" id="KW-0547">Nucleotide-binding</keyword>
<dbReference type="InterPro" id="IPR017441">
    <property type="entry name" value="Protein_kinase_ATP_BS"/>
</dbReference>
<keyword evidence="7" id="KW-0812">Transmembrane</keyword>
<comment type="caution">
    <text evidence="9">The sequence shown here is derived from an EMBL/GenBank/DDBJ whole genome shotgun (WGS) entry which is preliminary data.</text>
</comment>
<dbReference type="InterPro" id="IPR011009">
    <property type="entry name" value="Kinase-like_dom_sf"/>
</dbReference>
<dbReference type="PROSITE" id="PS00107">
    <property type="entry name" value="PROTEIN_KINASE_ATP"/>
    <property type="match status" value="1"/>
</dbReference>
<keyword evidence="1" id="KW-0808">Transferase</keyword>
<dbReference type="SUPFAM" id="SSF56112">
    <property type="entry name" value="Protein kinase-like (PK-like)"/>
    <property type="match status" value="1"/>
</dbReference>
<evidence type="ECO:0000256" key="4">
    <source>
        <dbReference type="ARBA" id="ARBA00022840"/>
    </source>
</evidence>
<feature type="transmembrane region" description="Helical" evidence="7">
    <location>
        <begin position="439"/>
        <end position="458"/>
    </location>
</feature>
<dbReference type="InterPro" id="IPR000719">
    <property type="entry name" value="Prot_kinase_dom"/>
</dbReference>
<dbReference type="SMART" id="SM00220">
    <property type="entry name" value="S_TKc"/>
    <property type="match status" value="1"/>
</dbReference>
<protein>
    <submittedName>
        <fullName evidence="9">Protein kinase</fullName>
    </submittedName>
</protein>
<evidence type="ECO:0000256" key="2">
    <source>
        <dbReference type="ARBA" id="ARBA00022741"/>
    </source>
</evidence>
<dbReference type="AlphaFoldDB" id="A0A934I2S4"/>
<feature type="domain" description="Protein kinase" evidence="8">
    <location>
        <begin position="15"/>
        <end position="275"/>
    </location>
</feature>
<evidence type="ECO:0000313" key="9">
    <source>
        <dbReference type="EMBL" id="MBI9114529.1"/>
    </source>
</evidence>
<dbReference type="Pfam" id="PF00069">
    <property type="entry name" value="Pkinase"/>
    <property type="match status" value="1"/>
</dbReference>
<feature type="region of interest" description="Disordered" evidence="6">
    <location>
        <begin position="355"/>
        <end position="414"/>
    </location>
</feature>
<evidence type="ECO:0000259" key="8">
    <source>
        <dbReference type="PROSITE" id="PS50011"/>
    </source>
</evidence>
<dbReference type="RefSeq" id="WP_198733099.1">
    <property type="nucleotide sequence ID" value="NZ_JAEINH010000004.1"/>
</dbReference>
<keyword evidence="10" id="KW-1185">Reference proteome</keyword>
<gene>
    <name evidence="9" type="ORF">JAV76_05825</name>
</gene>
<evidence type="ECO:0000313" key="10">
    <source>
        <dbReference type="Proteomes" id="UP000602087"/>
    </source>
</evidence>
<evidence type="ECO:0000256" key="5">
    <source>
        <dbReference type="PROSITE-ProRule" id="PRU10141"/>
    </source>
</evidence>
<dbReference type="PROSITE" id="PS00108">
    <property type="entry name" value="PROTEIN_KINASE_ST"/>
    <property type="match status" value="1"/>
</dbReference>
<feature type="transmembrane region" description="Helical" evidence="7">
    <location>
        <begin position="492"/>
        <end position="518"/>
    </location>
</feature>
<dbReference type="PROSITE" id="PS50011">
    <property type="entry name" value="PROTEIN_KINASE_DOM"/>
    <property type="match status" value="1"/>
</dbReference>
<keyword evidence="7" id="KW-0472">Membrane</keyword>
<dbReference type="Gene3D" id="3.30.200.20">
    <property type="entry name" value="Phosphorylase Kinase, domain 1"/>
    <property type="match status" value="1"/>
</dbReference>
<keyword evidence="7" id="KW-1133">Transmembrane helix</keyword>